<gene>
    <name evidence="4" type="ORF">PDE_04625</name>
</gene>
<organism evidence="4 5">
    <name type="scientific">Penicillium oxalicum (strain 114-2 / CGMCC 5302)</name>
    <name type="common">Penicillium decumbens</name>
    <dbReference type="NCBI Taxonomy" id="933388"/>
    <lineage>
        <taxon>Eukaryota</taxon>
        <taxon>Fungi</taxon>
        <taxon>Dikarya</taxon>
        <taxon>Ascomycota</taxon>
        <taxon>Pezizomycotina</taxon>
        <taxon>Eurotiomycetes</taxon>
        <taxon>Eurotiomycetidae</taxon>
        <taxon>Eurotiales</taxon>
        <taxon>Aspergillaceae</taxon>
        <taxon>Penicillium</taxon>
    </lineage>
</organism>
<proteinExistence type="predicted"/>
<feature type="signal peptide" evidence="3">
    <location>
        <begin position="1"/>
        <end position="22"/>
    </location>
</feature>
<feature type="chain" id="PRO_5004559870" evidence="3">
    <location>
        <begin position="23"/>
        <end position="431"/>
    </location>
</feature>
<keyword evidence="2" id="KW-0472">Membrane</keyword>
<sequence length="431" mass="46912">MGIITASRFLFLALLNLAKSNASPWIGTQYVEVVVTSDYYRDETVTTFIPVSPIVSNPPVLSTFTAYGDDYYGPEVTAINRVIAPSAGIPLDDLSSPDLQYWVILTLTPPSSCSFTNTPTPTTKTCSVDVPRDAQGFVTPTATAISSGSWYTTTGMLLEPSAIPKLALDSASKDCMPYRWTICDGDSSVSSTGTHGTSKFCYDYTDTLLVSDSAIGGGTCCDDVCKRTWGISLTQLILIICFSWTGLWLIASIWETWVIFRRAMVGKKSRRGVPTCFIFIWTLLFCLMVRTRKPVYEKTPEQQEWLTERWKAMSAGAKIGMWLRNLFKTTDPSAKLLQENGMMHDPSLGPPIYYSSPGGAPLDGPGASGAPSGSPPAPPSMPVDPIPGQTQISEKEAHVTVSPSMDDVSQTESTVEHKDEPRVTTTSVRES</sequence>
<feature type="compositionally biased region" description="Low complexity" evidence="1">
    <location>
        <begin position="355"/>
        <end position="372"/>
    </location>
</feature>
<reference evidence="4 5" key="1">
    <citation type="journal article" date="2013" name="PLoS ONE">
        <title>Genomic and secretomic analyses reveal unique features of the lignocellulolytic enzyme system of Penicillium decumbens.</title>
        <authorList>
            <person name="Liu G."/>
            <person name="Zhang L."/>
            <person name="Wei X."/>
            <person name="Zou G."/>
            <person name="Qin Y."/>
            <person name="Ma L."/>
            <person name="Li J."/>
            <person name="Zheng H."/>
            <person name="Wang S."/>
            <person name="Wang C."/>
            <person name="Xun L."/>
            <person name="Zhao G.-P."/>
            <person name="Zhou Z."/>
            <person name="Qu Y."/>
        </authorList>
    </citation>
    <scope>NUCLEOTIDE SEQUENCE [LARGE SCALE GENOMIC DNA]</scope>
    <source>
        <strain evidence="5">114-2 / CGMCC 5302</strain>
    </source>
</reference>
<dbReference type="HOGENOM" id="CLU_636318_0_0_1"/>
<keyword evidence="5" id="KW-1185">Reference proteome</keyword>
<dbReference type="STRING" id="933388.S7ZG55"/>
<keyword evidence="3" id="KW-0732">Signal</keyword>
<evidence type="ECO:0000256" key="3">
    <source>
        <dbReference type="SAM" id="SignalP"/>
    </source>
</evidence>
<feature type="compositionally biased region" description="Pro residues" evidence="1">
    <location>
        <begin position="373"/>
        <end position="385"/>
    </location>
</feature>
<evidence type="ECO:0000313" key="4">
    <source>
        <dbReference type="EMBL" id="EPS29675.1"/>
    </source>
</evidence>
<dbReference type="AlphaFoldDB" id="S7ZG55"/>
<protein>
    <submittedName>
        <fullName evidence="4">Uncharacterized protein</fullName>
    </submittedName>
</protein>
<dbReference type="OrthoDB" id="3795566at2759"/>
<keyword evidence="2" id="KW-1133">Transmembrane helix</keyword>
<feature type="transmembrane region" description="Helical" evidence="2">
    <location>
        <begin position="272"/>
        <end position="290"/>
    </location>
</feature>
<name>S7ZG55_PENO1</name>
<dbReference type="EMBL" id="KB644412">
    <property type="protein sequence ID" value="EPS29675.1"/>
    <property type="molecule type" value="Genomic_DNA"/>
</dbReference>
<evidence type="ECO:0000256" key="2">
    <source>
        <dbReference type="SAM" id="Phobius"/>
    </source>
</evidence>
<feature type="region of interest" description="Disordered" evidence="1">
    <location>
        <begin position="347"/>
        <end position="431"/>
    </location>
</feature>
<evidence type="ECO:0000256" key="1">
    <source>
        <dbReference type="SAM" id="MobiDB-lite"/>
    </source>
</evidence>
<feature type="transmembrane region" description="Helical" evidence="2">
    <location>
        <begin position="236"/>
        <end position="260"/>
    </location>
</feature>
<dbReference type="Proteomes" id="UP000019376">
    <property type="component" value="Unassembled WGS sequence"/>
</dbReference>
<feature type="compositionally biased region" description="Polar residues" evidence="1">
    <location>
        <begin position="401"/>
        <end position="413"/>
    </location>
</feature>
<evidence type="ECO:0000313" key="5">
    <source>
        <dbReference type="Proteomes" id="UP000019376"/>
    </source>
</evidence>
<accession>S7ZG55</accession>
<keyword evidence="2" id="KW-0812">Transmembrane</keyword>